<feature type="compositionally biased region" description="Basic and acidic residues" evidence="1">
    <location>
        <begin position="47"/>
        <end position="86"/>
    </location>
</feature>
<accession>A0AAE3QC79</accession>
<dbReference type="EMBL" id="JALDYZ010000001">
    <property type="protein sequence ID" value="MDI7920960.1"/>
    <property type="molecule type" value="Genomic_DNA"/>
</dbReference>
<feature type="region of interest" description="Disordered" evidence="1">
    <location>
        <begin position="1"/>
        <end position="24"/>
    </location>
</feature>
<name>A0AAE3QC79_9HYPH</name>
<evidence type="ECO:0000313" key="3">
    <source>
        <dbReference type="Proteomes" id="UP001161580"/>
    </source>
</evidence>
<comment type="caution">
    <text evidence="2">The sequence shown here is derived from an EMBL/GenBank/DDBJ whole genome shotgun (WGS) entry which is preliminary data.</text>
</comment>
<dbReference type="RefSeq" id="WP_311785118.1">
    <property type="nucleotide sequence ID" value="NZ_JALDYY010000001.1"/>
</dbReference>
<sequence>MVNPVSPISATAGSSATQTHSSLSIGSEAFNVWVAERQSKITAELQARAEENAARDARPTHPDHAVDPEHRHPRDHQGSASDREQTVGEDGSEPDTLSGESDNIGTVNFDDDTPFGHRVAIL</sequence>
<evidence type="ECO:0000313" key="2">
    <source>
        <dbReference type="EMBL" id="MDI7920960.1"/>
    </source>
</evidence>
<organism evidence="2 3">
    <name type="scientific">Ferirhizobium litorale</name>
    <dbReference type="NCBI Taxonomy" id="2927786"/>
    <lineage>
        <taxon>Bacteria</taxon>
        <taxon>Pseudomonadati</taxon>
        <taxon>Pseudomonadota</taxon>
        <taxon>Alphaproteobacteria</taxon>
        <taxon>Hyphomicrobiales</taxon>
        <taxon>Rhizobiaceae</taxon>
        <taxon>Ferirhizobium</taxon>
    </lineage>
</organism>
<reference evidence="2" key="1">
    <citation type="submission" date="2022-03" db="EMBL/GenBank/DDBJ databases">
        <title>Fererhizobium litorale gen. nov., sp. nov., isolated from sandy sediments of the Sea of Japan seashore.</title>
        <authorList>
            <person name="Romanenko L."/>
            <person name="Kurilenko V."/>
            <person name="Otstavnykh N."/>
            <person name="Svetashev V."/>
            <person name="Tekutyeva L."/>
            <person name="Isaeva M."/>
            <person name="Mikhailov V."/>
        </authorList>
    </citation>
    <scope>NUCLEOTIDE SEQUENCE</scope>
    <source>
        <strain evidence="2">KMM 9576</strain>
    </source>
</reference>
<evidence type="ECO:0000256" key="1">
    <source>
        <dbReference type="SAM" id="MobiDB-lite"/>
    </source>
</evidence>
<dbReference type="AlphaFoldDB" id="A0AAE3QC79"/>
<protein>
    <submittedName>
        <fullName evidence="2">Uncharacterized protein</fullName>
    </submittedName>
</protein>
<feature type="region of interest" description="Disordered" evidence="1">
    <location>
        <begin position="47"/>
        <end position="122"/>
    </location>
</feature>
<gene>
    <name evidence="2" type="ORF">MRS75_02555</name>
</gene>
<dbReference type="Proteomes" id="UP001161580">
    <property type="component" value="Unassembled WGS sequence"/>
</dbReference>
<keyword evidence="3" id="KW-1185">Reference proteome</keyword>
<proteinExistence type="predicted"/>